<keyword evidence="6" id="KW-0131">Cell cycle</keyword>
<keyword evidence="4" id="KW-0132">Cell division</keyword>
<evidence type="ECO:0000256" key="3">
    <source>
        <dbReference type="ARBA" id="ARBA00022475"/>
    </source>
</evidence>
<keyword evidence="5" id="KW-0472">Membrane</keyword>
<feature type="region of interest" description="Disordered" evidence="8">
    <location>
        <begin position="358"/>
        <end position="396"/>
    </location>
</feature>
<dbReference type="PANTHER" id="PTHR31083:SF5">
    <property type="entry name" value="PROTEIN SOSEKI 1"/>
    <property type="match status" value="1"/>
</dbReference>
<dbReference type="OrthoDB" id="1907705at2759"/>
<feature type="compositionally biased region" description="Acidic residues" evidence="8">
    <location>
        <begin position="175"/>
        <end position="185"/>
    </location>
</feature>
<evidence type="ECO:0000313" key="10">
    <source>
        <dbReference type="EMBL" id="CAH9095686.1"/>
    </source>
</evidence>
<dbReference type="Proteomes" id="UP001152484">
    <property type="component" value="Unassembled WGS sequence"/>
</dbReference>
<comment type="subcellular location">
    <subcellularLocation>
        <location evidence="1">Cell membrane</location>
        <topology evidence="1">Peripheral membrane protein</topology>
        <orientation evidence="1">Cytoplasmic side</orientation>
    </subcellularLocation>
</comment>
<gene>
    <name evidence="10" type="ORF">CEURO_LOCUS13220</name>
</gene>
<feature type="compositionally biased region" description="Polar residues" evidence="8">
    <location>
        <begin position="380"/>
        <end position="396"/>
    </location>
</feature>
<dbReference type="InterPro" id="IPR010369">
    <property type="entry name" value="SOK"/>
</dbReference>
<sequence length="396" mass="44541">MEEVHHSAAAAAAEVRKLHIIYFISRKGRTEHPHLFRVHHLSRHGVHLRDVKRWLGELRGKELPSSFAWSYKRKYKTGYVWQDVVDDDLLTPISDNEYVLKGSEITSSTPTKENGAPMQKELELEKDEGHNKDDSKLQLTKEETNQWRCHCHCYHHQAPINNPTSGKKTASEEIISTEEEEDDESSSPILPRRRETSTMTGDESDDARSPSTPLRSLFAKNKIQEDGGEDRKKRAVPQQSGIFRNIITCGNVDTKDSAVVRRQTYFGAPPSSDLKGKTTISTEICYTPAMLAGGSQRTYNANGSKARHSQPRKTSEGMHSNGRRPFSGAYRAPKCSQCGKPFNPEKLYSHMKSCKRMKNCGKSTHQDSSAAENSSKRSSTQQSMNSKSVSSYCSTF</sequence>
<feature type="compositionally biased region" description="Basic and acidic residues" evidence="8">
    <location>
        <begin position="222"/>
        <end position="232"/>
    </location>
</feature>
<feature type="region of interest" description="Disordered" evidence="8">
    <location>
        <begin position="296"/>
        <end position="326"/>
    </location>
</feature>
<accession>A0A9P1ECT5</accession>
<dbReference type="AlphaFoldDB" id="A0A9P1ECT5"/>
<dbReference type="InterPro" id="IPR048351">
    <property type="entry name" value="SOK_DIX"/>
</dbReference>
<evidence type="ECO:0000256" key="2">
    <source>
        <dbReference type="ARBA" id="ARBA00022473"/>
    </source>
</evidence>
<keyword evidence="3" id="KW-1003">Cell membrane</keyword>
<name>A0A9P1ECT5_CUSEU</name>
<evidence type="ECO:0000256" key="5">
    <source>
        <dbReference type="ARBA" id="ARBA00023136"/>
    </source>
</evidence>
<dbReference type="GO" id="GO:0051258">
    <property type="term" value="P:protein polymerization"/>
    <property type="evidence" value="ECO:0007669"/>
    <property type="project" value="UniProtKB-ARBA"/>
</dbReference>
<keyword evidence="2" id="KW-0217">Developmental protein</keyword>
<feature type="region of interest" description="Disordered" evidence="8">
    <location>
        <begin position="158"/>
        <end position="237"/>
    </location>
</feature>
<feature type="domain" description="SOSEKI DIX-like" evidence="9">
    <location>
        <begin position="19"/>
        <end position="105"/>
    </location>
</feature>
<comment type="caution">
    <text evidence="10">The sequence shown here is derived from an EMBL/GenBank/DDBJ whole genome shotgun (WGS) entry which is preliminary data.</text>
</comment>
<evidence type="ECO:0000259" key="9">
    <source>
        <dbReference type="Pfam" id="PF06136"/>
    </source>
</evidence>
<feature type="compositionally biased region" description="Polar residues" evidence="8">
    <location>
        <begin position="159"/>
        <end position="168"/>
    </location>
</feature>
<reference evidence="10" key="1">
    <citation type="submission" date="2022-07" db="EMBL/GenBank/DDBJ databases">
        <authorList>
            <person name="Macas J."/>
            <person name="Novak P."/>
            <person name="Neumann P."/>
        </authorList>
    </citation>
    <scope>NUCLEOTIDE SEQUENCE</scope>
</reference>
<protein>
    <recommendedName>
        <fullName evidence="9">SOSEKI DIX-like domain-containing protein</fullName>
    </recommendedName>
</protein>
<dbReference type="Pfam" id="PF06136">
    <property type="entry name" value="SOK"/>
    <property type="match status" value="1"/>
</dbReference>
<feature type="compositionally biased region" description="Low complexity" evidence="8">
    <location>
        <begin position="368"/>
        <end position="379"/>
    </location>
</feature>
<dbReference type="GO" id="GO:0005886">
    <property type="term" value="C:plasma membrane"/>
    <property type="evidence" value="ECO:0007669"/>
    <property type="project" value="UniProtKB-SubCell"/>
</dbReference>
<evidence type="ECO:0000256" key="6">
    <source>
        <dbReference type="ARBA" id="ARBA00023306"/>
    </source>
</evidence>
<comment type="similarity">
    <text evidence="7">Belongs to the SOSEKI family.</text>
</comment>
<evidence type="ECO:0000256" key="7">
    <source>
        <dbReference type="ARBA" id="ARBA00024211"/>
    </source>
</evidence>
<evidence type="ECO:0000256" key="4">
    <source>
        <dbReference type="ARBA" id="ARBA00022618"/>
    </source>
</evidence>
<dbReference type="EMBL" id="CAMAPE010000033">
    <property type="protein sequence ID" value="CAH9095686.1"/>
    <property type="molecule type" value="Genomic_DNA"/>
</dbReference>
<organism evidence="10 11">
    <name type="scientific">Cuscuta europaea</name>
    <name type="common">European dodder</name>
    <dbReference type="NCBI Taxonomy" id="41803"/>
    <lineage>
        <taxon>Eukaryota</taxon>
        <taxon>Viridiplantae</taxon>
        <taxon>Streptophyta</taxon>
        <taxon>Embryophyta</taxon>
        <taxon>Tracheophyta</taxon>
        <taxon>Spermatophyta</taxon>
        <taxon>Magnoliopsida</taxon>
        <taxon>eudicotyledons</taxon>
        <taxon>Gunneridae</taxon>
        <taxon>Pentapetalae</taxon>
        <taxon>asterids</taxon>
        <taxon>lamiids</taxon>
        <taxon>Solanales</taxon>
        <taxon>Convolvulaceae</taxon>
        <taxon>Cuscuteae</taxon>
        <taxon>Cuscuta</taxon>
        <taxon>Cuscuta subgen. Cuscuta</taxon>
    </lineage>
</organism>
<dbReference type="PANTHER" id="PTHR31083">
    <property type="entry name" value="UPSTREAM OF FLC PROTEIN (DUF966)"/>
    <property type="match status" value="1"/>
</dbReference>
<evidence type="ECO:0000256" key="8">
    <source>
        <dbReference type="SAM" id="MobiDB-lite"/>
    </source>
</evidence>
<dbReference type="GO" id="GO:0051301">
    <property type="term" value="P:cell division"/>
    <property type="evidence" value="ECO:0007669"/>
    <property type="project" value="UniProtKB-KW"/>
</dbReference>
<keyword evidence="11" id="KW-1185">Reference proteome</keyword>
<evidence type="ECO:0000256" key="1">
    <source>
        <dbReference type="ARBA" id="ARBA00004413"/>
    </source>
</evidence>
<proteinExistence type="inferred from homology"/>
<evidence type="ECO:0000313" key="11">
    <source>
        <dbReference type="Proteomes" id="UP001152484"/>
    </source>
</evidence>